<feature type="transmembrane region" description="Helical" evidence="9">
    <location>
        <begin position="104"/>
        <end position="126"/>
    </location>
</feature>
<evidence type="ECO:0000256" key="8">
    <source>
        <dbReference type="ARBA" id="ARBA00023136"/>
    </source>
</evidence>
<feature type="transmembrane region" description="Helical" evidence="9">
    <location>
        <begin position="7"/>
        <end position="29"/>
    </location>
</feature>
<feature type="transmembrane region" description="Helical" evidence="9">
    <location>
        <begin position="236"/>
        <end position="259"/>
    </location>
</feature>
<dbReference type="InterPro" id="IPR035906">
    <property type="entry name" value="MetI-like_sf"/>
</dbReference>
<proteinExistence type="inferred from homology"/>
<keyword evidence="8 9" id="KW-0472">Membrane</keyword>
<name>A0ABS7AL54_9CLOT</name>
<sequence length="274" mass="30695">MKKKITTVLLHLELIIMSLLILIPVFWIVKSSFNKDGGLSSASLMQTEFTLNNYKRLFSETNYALWFYNTLKIAIISSVVSVILILITAWIISRFNFRGKKQGLLTIMILSMFPTFLSMTAIYTLFLSLGLIGKPISLILVYSIGAIPYNTWLVKGYLEGIPMSIDEAAYIDGCSKIKTFFKIILPMSKPIITYCAVSQFMFPWMDYILPNILLSNDNTRTVAIGLFALINGKESINFTMFAAGSVLIAIPITIVFIIFQRYLVQGVTAGADKG</sequence>
<reference evidence="11 12" key="1">
    <citation type="submission" date="2021-07" db="EMBL/GenBank/DDBJ databases">
        <title>Clostridium weizhouense sp. nov., an anaerobic bacterium isolated from activated sludge of Petroleum wastewater.</title>
        <authorList>
            <person name="Li Q."/>
        </authorList>
    </citation>
    <scope>NUCLEOTIDE SEQUENCE [LARGE SCALE GENOMIC DNA]</scope>
    <source>
        <strain evidence="11 12">YB-6</strain>
    </source>
</reference>
<dbReference type="EMBL" id="JAHXPT010000003">
    <property type="protein sequence ID" value="MBW6409362.1"/>
    <property type="molecule type" value="Genomic_DNA"/>
</dbReference>
<evidence type="ECO:0000313" key="11">
    <source>
        <dbReference type="EMBL" id="MBW6409362.1"/>
    </source>
</evidence>
<evidence type="ECO:0000256" key="3">
    <source>
        <dbReference type="ARBA" id="ARBA00022448"/>
    </source>
</evidence>
<feature type="domain" description="ABC transmembrane type-1" evidence="10">
    <location>
        <begin position="67"/>
        <end position="259"/>
    </location>
</feature>
<evidence type="ECO:0000256" key="9">
    <source>
        <dbReference type="RuleBase" id="RU363032"/>
    </source>
</evidence>
<keyword evidence="7 9" id="KW-1133">Transmembrane helix</keyword>
<evidence type="ECO:0000313" key="12">
    <source>
        <dbReference type="Proteomes" id="UP001519921"/>
    </source>
</evidence>
<dbReference type="PANTHER" id="PTHR32243:SF50">
    <property type="entry name" value="MALTOSE_MALTODEXTRIN TRANSPORT SYSTEM PERMEASE PROTEIN MALG"/>
    <property type="match status" value="1"/>
</dbReference>
<keyword evidence="12" id="KW-1185">Reference proteome</keyword>
<evidence type="ECO:0000256" key="5">
    <source>
        <dbReference type="ARBA" id="ARBA00022597"/>
    </source>
</evidence>
<accession>A0ABS7AL54</accession>
<comment type="similarity">
    <text evidence="2">Belongs to the binding-protein-dependent transport system permease family. MalFG subfamily.</text>
</comment>
<evidence type="ECO:0000259" key="10">
    <source>
        <dbReference type="PROSITE" id="PS50928"/>
    </source>
</evidence>
<comment type="subcellular location">
    <subcellularLocation>
        <location evidence="1 9">Cell membrane</location>
        <topology evidence="1 9">Multi-pass membrane protein</topology>
    </subcellularLocation>
</comment>
<evidence type="ECO:0000256" key="2">
    <source>
        <dbReference type="ARBA" id="ARBA00009047"/>
    </source>
</evidence>
<keyword evidence="6 9" id="KW-0812">Transmembrane</keyword>
<evidence type="ECO:0000256" key="4">
    <source>
        <dbReference type="ARBA" id="ARBA00022475"/>
    </source>
</evidence>
<dbReference type="CDD" id="cd06261">
    <property type="entry name" value="TM_PBP2"/>
    <property type="match status" value="1"/>
</dbReference>
<evidence type="ECO:0000256" key="6">
    <source>
        <dbReference type="ARBA" id="ARBA00022692"/>
    </source>
</evidence>
<evidence type="ECO:0000256" key="1">
    <source>
        <dbReference type="ARBA" id="ARBA00004651"/>
    </source>
</evidence>
<feature type="transmembrane region" description="Helical" evidence="9">
    <location>
        <begin position="73"/>
        <end position="92"/>
    </location>
</feature>
<dbReference type="PROSITE" id="PS50928">
    <property type="entry name" value="ABC_TM1"/>
    <property type="match status" value="1"/>
</dbReference>
<keyword evidence="4" id="KW-1003">Cell membrane</keyword>
<dbReference type="InterPro" id="IPR000515">
    <property type="entry name" value="MetI-like"/>
</dbReference>
<evidence type="ECO:0000256" key="7">
    <source>
        <dbReference type="ARBA" id="ARBA00022989"/>
    </source>
</evidence>
<keyword evidence="3 9" id="KW-0813">Transport</keyword>
<dbReference type="PANTHER" id="PTHR32243">
    <property type="entry name" value="MALTOSE TRANSPORT SYSTEM PERMEASE-RELATED"/>
    <property type="match status" value="1"/>
</dbReference>
<comment type="caution">
    <text evidence="11">The sequence shown here is derived from an EMBL/GenBank/DDBJ whole genome shotgun (WGS) entry which is preliminary data.</text>
</comment>
<dbReference type="Gene3D" id="1.10.3720.10">
    <property type="entry name" value="MetI-like"/>
    <property type="match status" value="1"/>
</dbReference>
<dbReference type="Proteomes" id="UP001519921">
    <property type="component" value="Unassembled WGS sequence"/>
</dbReference>
<dbReference type="SUPFAM" id="SSF161098">
    <property type="entry name" value="MetI-like"/>
    <property type="match status" value="1"/>
</dbReference>
<dbReference type="RefSeq" id="WP_219778425.1">
    <property type="nucleotide sequence ID" value="NZ_JAHXPT010000003.1"/>
</dbReference>
<organism evidence="11 12">
    <name type="scientific">Clostridium weizhouense</name>
    <dbReference type="NCBI Taxonomy" id="2859781"/>
    <lineage>
        <taxon>Bacteria</taxon>
        <taxon>Bacillati</taxon>
        <taxon>Bacillota</taxon>
        <taxon>Clostridia</taxon>
        <taxon>Eubacteriales</taxon>
        <taxon>Clostridiaceae</taxon>
        <taxon>Clostridium</taxon>
    </lineage>
</organism>
<feature type="transmembrane region" description="Helical" evidence="9">
    <location>
        <begin position="132"/>
        <end position="154"/>
    </location>
</feature>
<keyword evidence="5" id="KW-0762">Sugar transport</keyword>
<gene>
    <name evidence="11" type="ORF">KYD98_04595</name>
</gene>
<dbReference type="Pfam" id="PF00528">
    <property type="entry name" value="BPD_transp_1"/>
    <property type="match status" value="1"/>
</dbReference>
<dbReference type="InterPro" id="IPR050901">
    <property type="entry name" value="BP-dep_ABC_trans_perm"/>
</dbReference>
<protein>
    <submittedName>
        <fullName evidence="11">Sugar ABC transporter permease</fullName>
    </submittedName>
</protein>